<evidence type="ECO:0000256" key="2">
    <source>
        <dbReference type="ARBA" id="ARBA00009820"/>
    </source>
</evidence>
<evidence type="ECO:0000256" key="6">
    <source>
        <dbReference type="ARBA" id="ARBA00023306"/>
    </source>
</evidence>
<dbReference type="GO" id="GO:0042597">
    <property type="term" value="C:periplasmic space"/>
    <property type="evidence" value="ECO:0007669"/>
    <property type="project" value="UniProtKB-SubCell"/>
</dbReference>
<dbReference type="OrthoDB" id="9802240at2"/>
<keyword evidence="6 7" id="KW-0131">Cell cycle</keyword>
<gene>
    <name evidence="7 10" type="primary">tolB</name>
    <name evidence="9" type="ORF">B0I24_102223</name>
    <name evidence="10" type="ORF">CWE07_04460</name>
</gene>
<evidence type="ECO:0000313" key="12">
    <source>
        <dbReference type="Proteomes" id="UP000287865"/>
    </source>
</evidence>
<dbReference type="NCBIfam" id="TIGR02800">
    <property type="entry name" value="propeller_TolB"/>
    <property type="match status" value="1"/>
</dbReference>
<dbReference type="InterPro" id="IPR007195">
    <property type="entry name" value="TolB_N"/>
</dbReference>
<dbReference type="EMBL" id="PIPK01000003">
    <property type="protein sequence ID" value="RUO27209.1"/>
    <property type="molecule type" value="Genomic_DNA"/>
</dbReference>
<evidence type="ECO:0000256" key="3">
    <source>
        <dbReference type="ARBA" id="ARBA00022618"/>
    </source>
</evidence>
<evidence type="ECO:0000256" key="1">
    <source>
        <dbReference type="ARBA" id="ARBA00004418"/>
    </source>
</evidence>
<evidence type="ECO:0000256" key="4">
    <source>
        <dbReference type="ARBA" id="ARBA00022729"/>
    </source>
</evidence>
<reference evidence="9 11" key="2">
    <citation type="submission" date="2018-06" db="EMBL/GenBank/DDBJ databases">
        <title>Genomic Encyclopedia of Type Strains, Phase III (KMG-III): the genomes of soil and plant-associated and newly described type strains.</title>
        <authorList>
            <person name="Whitman W."/>
        </authorList>
    </citation>
    <scope>NUCLEOTIDE SEQUENCE [LARGE SCALE GENOMIC DNA]</scope>
    <source>
        <strain evidence="9 11">CGMCC 1.15366</strain>
    </source>
</reference>
<dbReference type="PANTHER" id="PTHR36842:SF1">
    <property type="entry name" value="PROTEIN TOLB"/>
    <property type="match status" value="1"/>
</dbReference>
<dbReference type="Pfam" id="PF07676">
    <property type="entry name" value="PD40"/>
    <property type="match status" value="5"/>
</dbReference>
<comment type="similarity">
    <text evidence="2 7">Belongs to the TolB family.</text>
</comment>
<feature type="domain" description="TolB N-terminal" evidence="8">
    <location>
        <begin position="30"/>
        <end position="133"/>
    </location>
</feature>
<evidence type="ECO:0000313" key="10">
    <source>
        <dbReference type="EMBL" id="RUO27209.1"/>
    </source>
</evidence>
<dbReference type="Gene3D" id="2.120.10.30">
    <property type="entry name" value="TolB, C-terminal domain"/>
    <property type="match status" value="1"/>
</dbReference>
<sequence precursor="true">MKYIVLVKVALWATVLTLSLGMSSKANAALEIVITEGIDSARPIAVVPFVWRGDGEAPYDFSEVITNDLRRSGRFNPIALDDMPQRDIYRDNGVNYQAWAREGVEALLVGYVEPASVGRYRVSYELIDPLRGQITGGNSQSLQGGQLVVSNDHILEGRSSVVPDNQFRQYAHRISDVVYEALTGEPGAFMTRIAYVLVDHNSELPYQLIVADYDGYNERVLLRSPQPLMSPSWSPDGNKLAYVSFENRRSEIYVQDIYTTERERITSHPGINGNPVFSPDGTRLAMVLSKDGQPDIYVHDLRNQRLRRLTEHWRIDTEPSWAPDGNSIVFTSERGGRAQIYRVDIQSGNVQRLTFEGEANFGGSVSPDGRQLIMVNRTNGRYHIARQDFPSGRNFQVLTETQLDESPSLAPNGSMIIYSTTYRNQQVLALVSVDGRFRARIPSREGEVKAPAWSPFL</sequence>
<dbReference type="EMBL" id="QLMD01000002">
    <property type="protein sequence ID" value="RAK00798.1"/>
    <property type="molecule type" value="Genomic_DNA"/>
</dbReference>
<proteinExistence type="inferred from homology"/>
<comment type="function">
    <text evidence="7">Part of the Tol-Pal system, which plays a role in outer membrane invagination during cell division and is important for maintaining outer membrane integrity.</text>
</comment>
<dbReference type="InterPro" id="IPR011042">
    <property type="entry name" value="6-blade_b-propeller_TolB-like"/>
</dbReference>
<keyword evidence="3 7" id="KW-0132">Cell division</keyword>
<organism evidence="9 11">
    <name type="scientific">Aliidiomarina maris</name>
    <dbReference type="NCBI Taxonomy" id="531312"/>
    <lineage>
        <taxon>Bacteria</taxon>
        <taxon>Pseudomonadati</taxon>
        <taxon>Pseudomonadota</taxon>
        <taxon>Gammaproteobacteria</taxon>
        <taxon>Alteromonadales</taxon>
        <taxon>Idiomarinaceae</taxon>
        <taxon>Aliidiomarina</taxon>
    </lineage>
</organism>
<keyword evidence="4 7" id="KW-0732">Signal</keyword>
<dbReference type="SUPFAM" id="SSF69304">
    <property type="entry name" value="Tricorn protease N-terminal domain"/>
    <property type="match status" value="1"/>
</dbReference>
<dbReference type="HAMAP" id="MF_00671">
    <property type="entry name" value="TolB"/>
    <property type="match status" value="1"/>
</dbReference>
<dbReference type="Gene3D" id="3.40.50.10070">
    <property type="entry name" value="TolB, N-terminal domain"/>
    <property type="match status" value="1"/>
</dbReference>
<evidence type="ECO:0000259" key="8">
    <source>
        <dbReference type="Pfam" id="PF04052"/>
    </source>
</evidence>
<keyword evidence="12" id="KW-1185">Reference proteome</keyword>
<dbReference type="AlphaFoldDB" id="A0A327X317"/>
<comment type="caution">
    <text evidence="9">The sequence shown here is derived from an EMBL/GenBank/DDBJ whole genome shotgun (WGS) entry which is preliminary data.</text>
</comment>
<dbReference type="InterPro" id="IPR014167">
    <property type="entry name" value="Tol-Pal_TolB"/>
</dbReference>
<dbReference type="InterPro" id="IPR011659">
    <property type="entry name" value="WD40"/>
</dbReference>
<evidence type="ECO:0000256" key="7">
    <source>
        <dbReference type="HAMAP-Rule" id="MF_00671"/>
    </source>
</evidence>
<evidence type="ECO:0000256" key="5">
    <source>
        <dbReference type="ARBA" id="ARBA00022764"/>
    </source>
</evidence>
<comment type="subcellular location">
    <subcellularLocation>
        <location evidence="1 7">Periplasm</location>
    </subcellularLocation>
</comment>
<dbReference type="GO" id="GO:0051301">
    <property type="term" value="P:cell division"/>
    <property type="evidence" value="ECO:0007669"/>
    <property type="project" value="UniProtKB-UniRule"/>
</dbReference>
<evidence type="ECO:0000313" key="9">
    <source>
        <dbReference type="EMBL" id="RAK00798.1"/>
    </source>
</evidence>
<feature type="signal peptide" evidence="7">
    <location>
        <begin position="1"/>
        <end position="28"/>
    </location>
</feature>
<feature type="chain" id="PRO_5016471361" description="Tol-Pal system protein TolB" evidence="7">
    <location>
        <begin position="29"/>
        <end position="457"/>
    </location>
</feature>
<dbReference type="Proteomes" id="UP000249203">
    <property type="component" value="Unassembled WGS sequence"/>
</dbReference>
<keyword evidence="5 7" id="KW-0574">Periplasm</keyword>
<dbReference type="Proteomes" id="UP000287865">
    <property type="component" value="Unassembled WGS sequence"/>
</dbReference>
<dbReference type="SUPFAM" id="SSF52964">
    <property type="entry name" value="TolB, N-terminal domain"/>
    <property type="match status" value="1"/>
</dbReference>
<reference evidence="10 12" key="1">
    <citation type="journal article" date="2018" name="Front. Microbiol.">
        <title>Genome-Based Analysis Reveals the Taxonomy and Diversity of the Family Idiomarinaceae.</title>
        <authorList>
            <person name="Liu Y."/>
            <person name="Lai Q."/>
            <person name="Shao Z."/>
        </authorList>
    </citation>
    <scope>NUCLEOTIDE SEQUENCE [LARGE SCALE GENOMIC DNA]</scope>
    <source>
        <strain evidence="10 12">CF12-14</strain>
    </source>
</reference>
<name>A0A327X317_9GAMM</name>
<comment type="subunit">
    <text evidence="7">The Tol-Pal system is composed of five core proteins: the inner membrane proteins TolA, TolQ and TolR, the periplasmic protein TolB and the outer membrane protein Pal. They form a network linking the inner and outer membranes and the peptidoglycan layer.</text>
</comment>
<dbReference type="Pfam" id="PF04052">
    <property type="entry name" value="TolB_N"/>
    <property type="match status" value="1"/>
</dbReference>
<accession>A0A327X317</accession>
<evidence type="ECO:0000313" key="11">
    <source>
        <dbReference type="Proteomes" id="UP000249203"/>
    </source>
</evidence>
<protein>
    <recommendedName>
        <fullName evidence="7">Tol-Pal system protein TolB</fullName>
    </recommendedName>
</protein>
<dbReference type="GO" id="GO:0017038">
    <property type="term" value="P:protein import"/>
    <property type="evidence" value="ECO:0007669"/>
    <property type="project" value="InterPro"/>
</dbReference>
<dbReference type="PANTHER" id="PTHR36842">
    <property type="entry name" value="PROTEIN TOLB HOMOLOG"/>
    <property type="match status" value="1"/>
</dbReference>